<evidence type="ECO:0000256" key="2">
    <source>
        <dbReference type="SAM" id="MobiDB-lite"/>
    </source>
</evidence>
<dbReference type="SUPFAM" id="SSF51445">
    <property type="entry name" value="(Trans)glycosidases"/>
    <property type="match status" value="1"/>
</dbReference>
<dbReference type="KEGG" id="gfo:GFO_3328"/>
<keyword evidence="1" id="KW-0732">Signal</keyword>
<sequence>MRKDCCLSNHFRIPIFILLMLFLNACKSTKVAPPKPVEPQVEEEKSEQNVDQVPEVEEPEASSENKIVEPPIDIEEFRGAWIATVANINWPSKNNLSTEAQKAEAIEMLDFLENHNFNAVILQVRPQADALYDSEIEPWSYFLTGKSGKAPQPYYDPLKFWIEEAHNRGLELHVWLNPYRAHHTTGKEIGEKSIVKTNPELVMELKNGMWWMDPGSSKVQDHSAAVVMDIVKRYDIDAVHFDDYFYPYASYNGKKDFPDEKSWEKYVNSGGELSRGDWRRKNVNDFIERIAEEIKAEKSFVKFGISPFGIWRPGFPKGISGMDQYEELYADAKLWLNKGWIDYFTPQLYWPTRQIGQSFPVLLGWWESENVVGRHVWPGINLGLEDKEENKGEIASQILISRGILRDNPGTVHWNIGPLMKNDRLAKSLINGPYDRNATVPASPWLDSEVPNTPEFELKNLEDAIQLNWIKNESDKAFRSVVYYRYENSGWEFKILNLNSGKLEIPKLNSGEKKLEKIGVTAVDRLGNQSDFEEIDIKNK</sequence>
<dbReference type="eggNOG" id="COG1649">
    <property type="taxonomic scope" value="Bacteria"/>
</dbReference>
<proteinExistence type="predicted"/>
<dbReference type="PANTHER" id="PTHR43405">
    <property type="entry name" value="GLYCOSYL HYDROLASE DIGH"/>
    <property type="match status" value="1"/>
</dbReference>
<evidence type="ECO:0000256" key="1">
    <source>
        <dbReference type="ARBA" id="ARBA00022729"/>
    </source>
</evidence>
<dbReference type="InterPro" id="IPR052177">
    <property type="entry name" value="Divisome_Glycosyl_Hydrolase"/>
</dbReference>
<dbReference type="PANTHER" id="PTHR43405:SF1">
    <property type="entry name" value="GLYCOSYL HYDROLASE DIGH"/>
    <property type="match status" value="1"/>
</dbReference>
<evidence type="ECO:0000259" key="3">
    <source>
        <dbReference type="Pfam" id="PF02638"/>
    </source>
</evidence>
<protein>
    <submittedName>
        <fullName evidence="4">Protein containing DUF187</fullName>
    </submittedName>
</protein>
<evidence type="ECO:0000313" key="5">
    <source>
        <dbReference type="Proteomes" id="UP000000755"/>
    </source>
</evidence>
<reference evidence="4 5" key="1">
    <citation type="journal article" date="2006" name="Environ. Microbiol.">
        <title>Whole genome analysis of the marine Bacteroidetes'Gramella forsetii' reveals adaptations to degradation of polymeric organic matter.</title>
        <authorList>
            <person name="Bauer M."/>
            <person name="Kube M."/>
            <person name="Teeling H."/>
            <person name="Richter M."/>
            <person name="Lombardot T."/>
            <person name="Allers E."/>
            <person name="Wuerdemann C.A."/>
            <person name="Quast C."/>
            <person name="Kuhl H."/>
            <person name="Knaust F."/>
            <person name="Woebken D."/>
            <person name="Bischof K."/>
            <person name="Mussmann M."/>
            <person name="Choudhuri J.V."/>
            <person name="Meyer F."/>
            <person name="Reinhardt R."/>
            <person name="Amann R.I."/>
            <person name="Gloeckner F.O."/>
        </authorList>
    </citation>
    <scope>NUCLEOTIDE SEQUENCE [LARGE SCALE GENOMIC DNA]</scope>
    <source>
        <strain evidence="4 5">KT0803</strain>
    </source>
</reference>
<feature type="region of interest" description="Disordered" evidence="2">
    <location>
        <begin position="33"/>
        <end position="65"/>
    </location>
</feature>
<dbReference type="HOGENOM" id="CLU_019247_2_1_10"/>
<dbReference type="InterPro" id="IPR017853">
    <property type="entry name" value="GH"/>
</dbReference>
<dbReference type="InterPro" id="IPR003790">
    <property type="entry name" value="GHL10"/>
</dbReference>
<dbReference type="Proteomes" id="UP000000755">
    <property type="component" value="Chromosome"/>
</dbReference>
<dbReference type="EMBL" id="CU207366">
    <property type="protein sequence ID" value="CAL68270.1"/>
    <property type="molecule type" value="Genomic_DNA"/>
</dbReference>
<organism evidence="4 5">
    <name type="scientific">Christiangramia forsetii (strain DSM 17595 / CGMCC 1.15422 / KT0803)</name>
    <name type="common">Gramella forsetii</name>
    <dbReference type="NCBI Taxonomy" id="411154"/>
    <lineage>
        <taxon>Bacteria</taxon>
        <taxon>Pseudomonadati</taxon>
        <taxon>Bacteroidota</taxon>
        <taxon>Flavobacteriia</taxon>
        <taxon>Flavobacteriales</taxon>
        <taxon>Flavobacteriaceae</taxon>
        <taxon>Christiangramia</taxon>
    </lineage>
</organism>
<accession>A0M6M5</accession>
<evidence type="ECO:0000313" key="4">
    <source>
        <dbReference type="EMBL" id="CAL68270.1"/>
    </source>
</evidence>
<dbReference type="AlphaFoldDB" id="A0M6M5"/>
<dbReference type="Gene3D" id="3.20.20.80">
    <property type="entry name" value="Glycosidases"/>
    <property type="match status" value="1"/>
</dbReference>
<name>A0M6M5_CHRFK</name>
<gene>
    <name evidence="4" type="ordered locus">GFO_3328</name>
</gene>
<feature type="domain" description="Glycosyl hydrolase-like 10" evidence="3">
    <location>
        <begin position="76"/>
        <end position="376"/>
    </location>
</feature>
<dbReference type="STRING" id="411154.GFO_3328"/>
<dbReference type="Pfam" id="PF02638">
    <property type="entry name" value="GHL10"/>
    <property type="match status" value="1"/>
</dbReference>